<dbReference type="AlphaFoldDB" id="A0A9P9Y8E6"/>
<dbReference type="PANTHER" id="PTHR12308:SF73">
    <property type="entry name" value="ANOCTAMIN"/>
    <property type="match status" value="1"/>
</dbReference>
<dbReference type="PANTHER" id="PTHR12308">
    <property type="entry name" value="ANOCTAMIN"/>
    <property type="match status" value="1"/>
</dbReference>
<comment type="subcellular location">
    <subcellularLocation>
        <location evidence="1">Membrane</location>
        <topology evidence="1">Multi-pass membrane protein</topology>
    </subcellularLocation>
</comment>
<feature type="transmembrane region" description="Helical" evidence="6">
    <location>
        <begin position="1018"/>
        <end position="1041"/>
    </location>
</feature>
<sequence length="1156" mass="131413">MSYPIEFREDEKRRTVQPINLSNASTQAQSPFLSKLPLGVRRVIYSQLWSLNGLEQHIFAETVWDDELMTQGPHLPPGDSIPTMSESWNSEGQGDEFHLNSQSDEKSREASILDADALEDIDREDDSASHTDGSLIDANIENGSDHDIDDYFAHHPDSSPYISPAHSMADSSRTPSVRATCFPSPSSPLPTQVGHIRRIRCTTDYALPDISLPSHSSALFGKTAEHLWRHDSSFVDGTEPVWEETCYWCKAAYECLFDRYGDPDPPQERSDFMAMLLVCKSMYGEVLPSIMEDFPMIHLIRRIIALWDIRHSFNPQLAKWQASLPRLAAMENLRELEMWMDYSRAWFNDEERLEMEDPRRARIWAMAPENVHLRVTYPKRVAESYSHEPEDAAPYLVSCGDVLELQLALAYPDKGKQKMSTLKGLYGKRDDGGVESNYGVDYIVHHKIPAAEREAAEAAFIQLITALTKVGLATEVRHGDGTDLLVFVKIASPEYLAKHIYRARLQDWLQGVRSDSPNKDISQALEDEPVTEAERSRLVYLILTKPTEDGGAGITPGNGSWKYVASIFPLHNHAFNKAWIQKWSRKYLLDQTDLDEIRNKFGEDVAFYFAFTQSYFRFLIFPSAVGLTAWLFFGQFSKVYALLSCLWSVVFFEYWKKKEQDLAVSWGVRGVSNIQRPRPEFEWDYEREDAVTGEKVKVYDPMKRLKTQLLQVPFALACVAILGGLVVTCNSLEVFINEVYTGPGKQFLPFLPTGILCTMTPLLSGFLMKAAETLTTWENYENVDAYNAALVQKQFVLNFMTSYMALLFTTFVYIPFGHILVPFLNFWQATAETLTFSEKPLPTKTFEINPARISSQMFYFTVTAQIVNFATEVVVPYVKRQAADKAKEFQQKDKPKVQDHPEEAEFLQRVRQECGLETYDVSGDYREMVIQYGYLALFSVAWPLASTCFLINNWFELRSDAVKIAISSRRPIPWRADSIGPWMTALGFLSWLGSVTSSAIVFLCSGSQDGARGTTSHITLAGALGSVMFAEHFYFVVQLVVRHVMSRLESPGVQQERKERYMMKKRMLEETLGQTVEEKDAIPGLQGGEEITRGALEEEARKQSTHGHGTPEEAFWQRQRGMNETITMGRRMIEQSVQGKGKSQQQAPRPQAQKEL</sequence>
<feature type="transmembrane region" description="Helical" evidence="6">
    <location>
        <begin position="709"/>
        <end position="727"/>
    </location>
</feature>
<keyword evidence="10" id="KW-1185">Reference proteome</keyword>
<feature type="transmembrane region" description="Helical" evidence="6">
    <location>
        <begin position="639"/>
        <end position="655"/>
    </location>
</feature>
<evidence type="ECO:0000256" key="6">
    <source>
        <dbReference type="SAM" id="Phobius"/>
    </source>
</evidence>
<dbReference type="Pfam" id="PF20877">
    <property type="entry name" value="Anoctamin_N"/>
    <property type="match status" value="1"/>
</dbReference>
<reference evidence="9" key="2">
    <citation type="submission" date="2022-07" db="EMBL/GenBank/DDBJ databases">
        <authorList>
            <person name="Goncalves M.F.M."/>
            <person name="Hilario S."/>
            <person name="Van De Peer Y."/>
            <person name="Esteves A.C."/>
            <person name="Alves A."/>
        </authorList>
    </citation>
    <scope>NUCLEOTIDE SEQUENCE</scope>
    <source>
        <strain evidence="9">MUM 19.33</strain>
    </source>
</reference>
<feature type="compositionally biased region" description="Basic and acidic residues" evidence="5">
    <location>
        <begin position="95"/>
        <end position="110"/>
    </location>
</feature>
<evidence type="ECO:0000259" key="7">
    <source>
        <dbReference type="Pfam" id="PF04547"/>
    </source>
</evidence>
<feature type="compositionally biased region" description="Polar residues" evidence="5">
    <location>
        <begin position="82"/>
        <end position="92"/>
    </location>
</feature>
<feature type="transmembrane region" description="Helical" evidence="6">
    <location>
        <begin position="795"/>
        <end position="816"/>
    </location>
</feature>
<dbReference type="Pfam" id="PF04547">
    <property type="entry name" value="Anoctamin"/>
    <property type="match status" value="1"/>
</dbReference>
<dbReference type="InterPro" id="IPR049452">
    <property type="entry name" value="Anoctamin_TM"/>
</dbReference>
<dbReference type="Proteomes" id="UP001055219">
    <property type="component" value="Unassembled WGS sequence"/>
</dbReference>
<feature type="transmembrane region" description="Helical" evidence="6">
    <location>
        <begin position="747"/>
        <end position="768"/>
    </location>
</feature>
<dbReference type="GO" id="GO:0016020">
    <property type="term" value="C:membrane"/>
    <property type="evidence" value="ECO:0007669"/>
    <property type="project" value="UniProtKB-SubCell"/>
</dbReference>
<dbReference type="GO" id="GO:0005254">
    <property type="term" value="F:chloride channel activity"/>
    <property type="evidence" value="ECO:0007669"/>
    <property type="project" value="TreeGrafter"/>
</dbReference>
<evidence type="ECO:0000256" key="1">
    <source>
        <dbReference type="ARBA" id="ARBA00004141"/>
    </source>
</evidence>
<feature type="domain" description="Anoctamin alpha-beta plait" evidence="8">
    <location>
        <begin position="439"/>
        <end position="564"/>
    </location>
</feature>
<feature type="transmembrane region" description="Helical" evidence="6">
    <location>
        <begin position="982"/>
        <end position="1006"/>
    </location>
</feature>
<feature type="region of interest" description="Disordered" evidence="5">
    <location>
        <begin position="1131"/>
        <end position="1156"/>
    </location>
</feature>
<dbReference type="GO" id="GO:0032541">
    <property type="term" value="C:cortical endoplasmic reticulum"/>
    <property type="evidence" value="ECO:0007669"/>
    <property type="project" value="TreeGrafter"/>
</dbReference>
<evidence type="ECO:0000313" key="9">
    <source>
        <dbReference type="EMBL" id="KAI6785442.1"/>
    </source>
</evidence>
<evidence type="ECO:0000259" key="8">
    <source>
        <dbReference type="Pfam" id="PF20877"/>
    </source>
</evidence>
<reference evidence="9" key="1">
    <citation type="journal article" date="2021" name="J Fungi (Basel)">
        <title>Genomic and Metabolomic Analyses of the Marine Fungus Emericellopsis cladophorae: Insights into Saltwater Adaptability Mechanisms and Its Biosynthetic Potential.</title>
        <authorList>
            <person name="Goncalves M.F.M."/>
            <person name="Hilario S."/>
            <person name="Van de Peer Y."/>
            <person name="Esteves A.C."/>
            <person name="Alves A."/>
        </authorList>
    </citation>
    <scope>NUCLEOTIDE SEQUENCE</scope>
    <source>
        <strain evidence="9">MUM 19.33</strain>
    </source>
</reference>
<comment type="caution">
    <text evidence="9">The sequence shown here is derived from an EMBL/GenBank/DDBJ whole genome shotgun (WGS) entry which is preliminary data.</text>
</comment>
<keyword evidence="3 6" id="KW-1133">Transmembrane helix</keyword>
<feature type="region of interest" description="Disordered" evidence="5">
    <location>
        <begin position="165"/>
        <end position="189"/>
    </location>
</feature>
<feature type="region of interest" description="Disordered" evidence="5">
    <location>
        <begin position="70"/>
        <end position="110"/>
    </location>
</feature>
<keyword evidence="4 6" id="KW-0472">Membrane</keyword>
<dbReference type="GeneID" id="75833561"/>
<evidence type="ECO:0000313" key="10">
    <source>
        <dbReference type="Proteomes" id="UP001055219"/>
    </source>
</evidence>
<keyword evidence="2 6" id="KW-0812">Transmembrane</keyword>
<protein>
    <submittedName>
        <fullName evidence="9">Uncharacterized protein</fullName>
    </submittedName>
</protein>
<dbReference type="InterPro" id="IPR007632">
    <property type="entry name" value="Anoctamin"/>
</dbReference>
<organism evidence="9 10">
    <name type="scientific">Emericellopsis cladophorae</name>
    <dbReference type="NCBI Taxonomy" id="2686198"/>
    <lineage>
        <taxon>Eukaryota</taxon>
        <taxon>Fungi</taxon>
        <taxon>Dikarya</taxon>
        <taxon>Ascomycota</taxon>
        <taxon>Pezizomycotina</taxon>
        <taxon>Sordariomycetes</taxon>
        <taxon>Hypocreomycetidae</taxon>
        <taxon>Hypocreales</taxon>
        <taxon>Bionectriaceae</taxon>
        <taxon>Emericellopsis</taxon>
    </lineage>
</organism>
<evidence type="ECO:0000256" key="5">
    <source>
        <dbReference type="SAM" id="MobiDB-lite"/>
    </source>
</evidence>
<feature type="domain" description="Anoctamin transmembrane" evidence="7">
    <location>
        <begin position="597"/>
        <end position="1059"/>
    </location>
</feature>
<evidence type="ECO:0000256" key="2">
    <source>
        <dbReference type="ARBA" id="ARBA00022692"/>
    </source>
</evidence>
<feature type="transmembrane region" description="Helical" evidence="6">
    <location>
        <begin position="857"/>
        <end position="878"/>
    </location>
</feature>
<evidence type="ECO:0000256" key="4">
    <source>
        <dbReference type="ARBA" id="ARBA00023136"/>
    </source>
</evidence>
<evidence type="ECO:0000256" key="3">
    <source>
        <dbReference type="ARBA" id="ARBA00022989"/>
    </source>
</evidence>
<dbReference type="OrthoDB" id="296386at2759"/>
<accession>A0A9P9Y8E6</accession>
<gene>
    <name evidence="9" type="ORF">J7T54_007084</name>
</gene>
<dbReference type="EMBL" id="JAGIXG020000002">
    <property type="protein sequence ID" value="KAI6785442.1"/>
    <property type="molecule type" value="Genomic_DNA"/>
</dbReference>
<proteinExistence type="predicted"/>
<name>A0A9P9Y8E6_9HYPO</name>
<feature type="transmembrane region" description="Helical" evidence="6">
    <location>
        <begin position="932"/>
        <end position="955"/>
    </location>
</feature>
<feature type="compositionally biased region" description="Low complexity" evidence="5">
    <location>
        <begin position="1135"/>
        <end position="1146"/>
    </location>
</feature>
<dbReference type="InterPro" id="IPR049456">
    <property type="entry name" value="Anoctamin_N_fung"/>
</dbReference>
<dbReference type="RefSeq" id="XP_051366298.1">
    <property type="nucleotide sequence ID" value="XM_051510608.1"/>
</dbReference>